<name>A0A243W566_9BACT</name>
<protein>
    <recommendedName>
        <fullName evidence="2">AB hydrolase-1 domain-containing protein</fullName>
    </recommendedName>
</protein>
<evidence type="ECO:0000259" key="2">
    <source>
        <dbReference type="Pfam" id="PF00561"/>
    </source>
</evidence>
<sequence length="281" mass="30284">MPSAAASPCTSASSRQQVVRRNHVQVLGAGPDKPTLLFCHGYGCNQHIWGYLVPALVARYQLVLFDHVGAGESDLQAYDATKYATLEGYAQDLVEICQVLDLRQVIVVAHSVGAMIALLAALQAPTYFAKLIMLAPSPYYFNEPDYYGGFEPTDVEQLLALMEAEDNSWAALFAGLLMGPANPAALSEELAQYFCQLTPAIARAFLRVALFTDSRPLLPRLQLPTLLVQCTQDAVAPVEVGAYLLAHLPQATLVTLEATGHCPHLSAPLATLSALEEFLAA</sequence>
<dbReference type="PANTHER" id="PTHR43039">
    <property type="entry name" value="ESTERASE-RELATED"/>
    <property type="match status" value="1"/>
</dbReference>
<feature type="domain" description="AB hydrolase-1" evidence="2">
    <location>
        <begin position="34"/>
        <end position="267"/>
    </location>
</feature>
<dbReference type="Proteomes" id="UP000194873">
    <property type="component" value="Unassembled WGS sequence"/>
</dbReference>
<comment type="similarity">
    <text evidence="1">Belongs to the AB hydrolase superfamily.</text>
</comment>
<dbReference type="Pfam" id="PF00561">
    <property type="entry name" value="Abhydrolase_1"/>
    <property type="match status" value="1"/>
</dbReference>
<evidence type="ECO:0000313" key="4">
    <source>
        <dbReference type="Proteomes" id="UP000194873"/>
    </source>
</evidence>
<dbReference type="SUPFAM" id="SSF53474">
    <property type="entry name" value="alpha/beta-Hydrolases"/>
    <property type="match status" value="1"/>
</dbReference>
<dbReference type="EMBL" id="MTSE01000058">
    <property type="protein sequence ID" value="OUJ68006.1"/>
    <property type="molecule type" value="Genomic_DNA"/>
</dbReference>
<proteinExistence type="inferred from homology"/>
<dbReference type="Gene3D" id="3.40.50.1820">
    <property type="entry name" value="alpha/beta hydrolase"/>
    <property type="match status" value="1"/>
</dbReference>
<comment type="caution">
    <text evidence="3">The sequence shown here is derived from an EMBL/GenBank/DDBJ whole genome shotgun (WGS) entry which is preliminary data.</text>
</comment>
<dbReference type="AlphaFoldDB" id="A0A243W566"/>
<dbReference type="InterPro" id="IPR000073">
    <property type="entry name" value="AB_hydrolase_1"/>
</dbReference>
<dbReference type="InterPro" id="IPR029058">
    <property type="entry name" value="AB_hydrolase_fold"/>
</dbReference>
<evidence type="ECO:0000313" key="3">
    <source>
        <dbReference type="EMBL" id="OUJ68006.1"/>
    </source>
</evidence>
<reference evidence="3 4" key="1">
    <citation type="submission" date="2017-01" db="EMBL/GenBank/DDBJ databases">
        <title>A new Hymenobacter.</title>
        <authorList>
            <person name="Liang Y."/>
            <person name="Feng F."/>
        </authorList>
    </citation>
    <scope>NUCLEOTIDE SEQUENCE [LARGE SCALE GENOMIC DNA]</scope>
    <source>
        <strain evidence="3">MIMBbqt21</strain>
    </source>
</reference>
<keyword evidence="4" id="KW-1185">Reference proteome</keyword>
<evidence type="ECO:0000256" key="1">
    <source>
        <dbReference type="ARBA" id="ARBA00008645"/>
    </source>
</evidence>
<dbReference type="PRINTS" id="PR00111">
    <property type="entry name" value="ABHYDROLASE"/>
</dbReference>
<accession>A0A243W566</accession>
<organism evidence="3 4">
    <name type="scientific">Hymenobacter crusticola</name>
    <dbReference type="NCBI Taxonomy" id="1770526"/>
    <lineage>
        <taxon>Bacteria</taxon>
        <taxon>Pseudomonadati</taxon>
        <taxon>Bacteroidota</taxon>
        <taxon>Cytophagia</taxon>
        <taxon>Cytophagales</taxon>
        <taxon>Hymenobacteraceae</taxon>
        <taxon>Hymenobacter</taxon>
    </lineage>
</organism>
<gene>
    <name evidence="3" type="ORF">BXP70_28305</name>
</gene>